<dbReference type="EMBL" id="JAENIJ010000021">
    <property type="protein sequence ID" value="MBK1883442.1"/>
    <property type="molecule type" value="Genomic_DNA"/>
</dbReference>
<protein>
    <recommendedName>
        <fullName evidence="1">DNA mimic protein DMP19 C-terminal domain-containing protein</fullName>
    </recommendedName>
</protein>
<accession>A0A934S746</accession>
<gene>
    <name evidence="2" type="ORF">JIN85_13530</name>
</gene>
<evidence type="ECO:0000259" key="1">
    <source>
        <dbReference type="Pfam" id="PF14300"/>
    </source>
</evidence>
<reference evidence="2" key="1">
    <citation type="submission" date="2021-01" db="EMBL/GenBank/DDBJ databases">
        <title>Modified the classification status of verrucomicrobia.</title>
        <authorList>
            <person name="Feng X."/>
        </authorList>
    </citation>
    <scope>NUCLEOTIDE SEQUENCE</scope>
    <source>
        <strain evidence="2">KCTC 22041</strain>
    </source>
</reference>
<comment type="caution">
    <text evidence="2">The sequence shown here is derived from an EMBL/GenBank/DDBJ whole genome shotgun (WGS) entry which is preliminary data.</text>
</comment>
<name>A0A934S746_9BACT</name>
<dbReference type="AlphaFoldDB" id="A0A934S746"/>
<organism evidence="2 3">
    <name type="scientific">Luteolibacter pohnpeiensis</name>
    <dbReference type="NCBI Taxonomy" id="454153"/>
    <lineage>
        <taxon>Bacteria</taxon>
        <taxon>Pseudomonadati</taxon>
        <taxon>Verrucomicrobiota</taxon>
        <taxon>Verrucomicrobiia</taxon>
        <taxon>Verrucomicrobiales</taxon>
        <taxon>Verrucomicrobiaceae</taxon>
        <taxon>Luteolibacter</taxon>
    </lineage>
</organism>
<evidence type="ECO:0000313" key="3">
    <source>
        <dbReference type="Proteomes" id="UP000603141"/>
    </source>
</evidence>
<feature type="domain" description="DNA mimic protein DMP19 C-terminal" evidence="1">
    <location>
        <begin position="45"/>
        <end position="127"/>
    </location>
</feature>
<keyword evidence="3" id="KW-1185">Reference proteome</keyword>
<dbReference type="Proteomes" id="UP000603141">
    <property type="component" value="Unassembled WGS sequence"/>
</dbReference>
<proteinExistence type="predicted"/>
<sequence>MPVIVNLKAIYHIIQDHFNYLNRIDASSRPQERSGEIKPGSVVMTLPEMDRDLYFVHDVLSITNNAGVGAWIHYHRDDDGWIDDAARAYHAIGHHQAADGILAARDHYDHHAPHLDNVDFSPFDDNIMCEDEAICRSLYQHLTSRHFLFRGQEQPVSQHKETTQRE</sequence>
<evidence type="ECO:0000313" key="2">
    <source>
        <dbReference type="EMBL" id="MBK1883442.1"/>
    </source>
</evidence>
<dbReference type="InterPro" id="IPR025402">
    <property type="entry name" value="DMP19_C"/>
</dbReference>
<dbReference type="RefSeq" id="WP_200271597.1">
    <property type="nucleotide sequence ID" value="NZ_JAENIJ010000021.1"/>
</dbReference>
<dbReference type="Pfam" id="PF14300">
    <property type="entry name" value="DMP19"/>
    <property type="match status" value="1"/>
</dbReference>